<dbReference type="InterPro" id="IPR031304">
    <property type="entry name" value="SLT_2"/>
</dbReference>
<dbReference type="RefSeq" id="WP_229721346.1">
    <property type="nucleotide sequence ID" value="NZ_BMCK01000001.1"/>
</dbReference>
<proteinExistence type="predicted"/>
<dbReference type="InterPro" id="IPR023346">
    <property type="entry name" value="Lysozyme-like_dom_sf"/>
</dbReference>
<keyword evidence="3" id="KW-1185">Reference proteome</keyword>
<name>A0ABQ1PYP1_9ACTN</name>
<evidence type="ECO:0000259" key="1">
    <source>
        <dbReference type="Pfam" id="PF13406"/>
    </source>
</evidence>
<dbReference type="InterPro" id="IPR043426">
    <property type="entry name" value="MltB-like"/>
</dbReference>
<dbReference type="SUPFAM" id="SSF53955">
    <property type="entry name" value="Lysozyme-like"/>
    <property type="match status" value="1"/>
</dbReference>
<dbReference type="CDD" id="cd13399">
    <property type="entry name" value="Slt35-like"/>
    <property type="match status" value="1"/>
</dbReference>
<dbReference type="PANTHER" id="PTHR30163:SF8">
    <property type="entry name" value="LYTIC MUREIN TRANSGLYCOSYLASE"/>
    <property type="match status" value="1"/>
</dbReference>
<dbReference type="PANTHER" id="PTHR30163">
    <property type="entry name" value="MEMBRANE-BOUND LYTIC MUREIN TRANSGLYCOSYLASE B"/>
    <property type="match status" value="1"/>
</dbReference>
<dbReference type="Pfam" id="PF13406">
    <property type="entry name" value="SLT_2"/>
    <property type="match status" value="1"/>
</dbReference>
<gene>
    <name evidence="2" type="ORF">GCM10007231_03080</name>
</gene>
<reference evidence="3" key="1">
    <citation type="journal article" date="2019" name="Int. J. Syst. Evol. Microbiol.">
        <title>The Global Catalogue of Microorganisms (GCM) 10K type strain sequencing project: providing services to taxonomists for standard genome sequencing and annotation.</title>
        <authorList>
            <consortium name="The Broad Institute Genomics Platform"/>
            <consortium name="The Broad Institute Genome Sequencing Center for Infectious Disease"/>
            <person name="Wu L."/>
            <person name="Ma J."/>
        </authorList>
    </citation>
    <scope>NUCLEOTIDE SEQUENCE [LARGE SCALE GENOMIC DNA]</scope>
    <source>
        <strain evidence="3">CCM 7403</strain>
    </source>
</reference>
<feature type="domain" description="Transglycosylase SLT" evidence="1">
    <location>
        <begin position="164"/>
        <end position="213"/>
    </location>
</feature>
<protein>
    <recommendedName>
        <fullName evidence="1">Transglycosylase SLT domain-containing protein</fullName>
    </recommendedName>
</protein>
<sequence>MRAGVALTVVAALVGLGATGVLAQEFLADRSASVTGQQVRAGAALPVTPQVSRPVAASRGGRGRLPQVDASWAARAAQATGIPVPAVTAYARATLAAPKRCELGWTTLAGIGWVESQHGTIGGRTLGRDGRSSSPILGPALDGGEGLAAIRSTAQTAALHGNPTWDHAMGPMQFIPSTWSRFSRDGDGDGVKDPHDIDDAAASAAAYLCFDGHDLTTSSGWNAAIFSYNHDNGYVNAVYAAANRYGLAVQ</sequence>
<dbReference type="EMBL" id="BMCK01000001">
    <property type="protein sequence ID" value="GGD07746.1"/>
    <property type="molecule type" value="Genomic_DNA"/>
</dbReference>
<accession>A0ABQ1PYP1</accession>
<evidence type="ECO:0000313" key="2">
    <source>
        <dbReference type="EMBL" id="GGD07746.1"/>
    </source>
</evidence>
<organism evidence="2 3">
    <name type="scientific">Nocardioides daphniae</name>
    <dbReference type="NCBI Taxonomy" id="402297"/>
    <lineage>
        <taxon>Bacteria</taxon>
        <taxon>Bacillati</taxon>
        <taxon>Actinomycetota</taxon>
        <taxon>Actinomycetes</taxon>
        <taxon>Propionibacteriales</taxon>
        <taxon>Nocardioidaceae</taxon>
        <taxon>Nocardioides</taxon>
    </lineage>
</organism>
<comment type="caution">
    <text evidence="2">The sequence shown here is derived from an EMBL/GenBank/DDBJ whole genome shotgun (WGS) entry which is preliminary data.</text>
</comment>
<dbReference type="Gene3D" id="1.10.530.10">
    <property type="match status" value="1"/>
</dbReference>
<dbReference type="Proteomes" id="UP000630594">
    <property type="component" value="Unassembled WGS sequence"/>
</dbReference>
<evidence type="ECO:0000313" key="3">
    <source>
        <dbReference type="Proteomes" id="UP000630594"/>
    </source>
</evidence>